<proteinExistence type="predicted"/>
<dbReference type="OrthoDB" id="4818801at2759"/>
<organism evidence="3 4">
    <name type="scientific">Candida viswanathii</name>
    <dbReference type="NCBI Taxonomy" id="5486"/>
    <lineage>
        <taxon>Eukaryota</taxon>
        <taxon>Fungi</taxon>
        <taxon>Dikarya</taxon>
        <taxon>Ascomycota</taxon>
        <taxon>Saccharomycotina</taxon>
        <taxon>Pichiomycetes</taxon>
        <taxon>Debaryomycetaceae</taxon>
        <taxon>Candida/Lodderomyces clade</taxon>
        <taxon>Candida</taxon>
    </lineage>
</organism>
<dbReference type="GO" id="GO:0046390">
    <property type="term" value="P:ribose phosphate biosynthetic process"/>
    <property type="evidence" value="ECO:0007669"/>
    <property type="project" value="TreeGrafter"/>
</dbReference>
<feature type="active site" description="Proton donor/acceptor" evidence="1">
    <location>
        <position position="115"/>
    </location>
</feature>
<sequence length="253" mass="28529">MTVSSSTSSKSSAMAKKHCPRLIFIRHGQTEWSKSGQHTSVTDLDLTPFGVRQMRNTGRGLIGPGDLQMVKPEHITQVFVSPRKRAQHTAELLFEGVDEKIKEKIPFTTDEDVREWDYGNYEGLKTSEIVKLRKEKGLDPDHNWSIWADGCEGGEQHFQVAERLDRFIAKINKLHLQAIEKNEPSDILVVAHGHILRCLVARWVQRDLNVNPQLMLDAGGVGVLSYEHHNVEEPAIYLAGAFTTPVEEVSEDI</sequence>
<dbReference type="AlphaFoldDB" id="A0A367XMP2"/>
<evidence type="ECO:0000256" key="2">
    <source>
        <dbReference type="PIRSR" id="PIRSR613078-2"/>
    </source>
</evidence>
<dbReference type="PANTHER" id="PTHR48100:SF15">
    <property type="entry name" value="SEDOHEPTULOSE 1,7-BISPHOSPHATASE"/>
    <property type="match status" value="1"/>
</dbReference>
<feature type="binding site" evidence="2">
    <location>
        <position position="85"/>
    </location>
    <ligand>
        <name>substrate</name>
    </ligand>
</feature>
<keyword evidence="4" id="KW-1185">Reference proteome</keyword>
<protein>
    <submittedName>
        <fullName evidence="3">Sedoheptulose 1,7-bisphosphatase</fullName>
    </submittedName>
</protein>
<evidence type="ECO:0000313" key="3">
    <source>
        <dbReference type="EMBL" id="RCK54917.1"/>
    </source>
</evidence>
<dbReference type="Pfam" id="PF00300">
    <property type="entry name" value="His_Phos_1"/>
    <property type="match status" value="1"/>
</dbReference>
<reference evidence="3 4" key="1">
    <citation type="submission" date="2018-06" db="EMBL/GenBank/DDBJ databases">
        <title>Whole genome sequencing of Candida tropicalis (genome annotated by CSBL at Korea University).</title>
        <authorList>
            <person name="Ahn J."/>
        </authorList>
    </citation>
    <scope>NUCLEOTIDE SEQUENCE [LARGE SCALE GENOMIC DNA]</scope>
    <source>
        <strain evidence="3 4">ATCC 20962</strain>
    </source>
</reference>
<dbReference type="Gene3D" id="3.40.50.1240">
    <property type="entry name" value="Phosphoglycerate mutase-like"/>
    <property type="match status" value="1"/>
</dbReference>
<dbReference type="PANTHER" id="PTHR48100">
    <property type="entry name" value="BROAD-SPECIFICITY PHOSPHATASE YOR283W-RELATED"/>
    <property type="match status" value="1"/>
</dbReference>
<comment type="caution">
    <text evidence="3">The sequence shown here is derived from an EMBL/GenBank/DDBJ whole genome shotgun (WGS) entry which is preliminary data.</text>
</comment>
<dbReference type="STRING" id="5486.A0A367XMP2"/>
<dbReference type="GO" id="GO:0050278">
    <property type="term" value="F:sedoheptulose-bisphosphatase activity"/>
    <property type="evidence" value="ECO:0007669"/>
    <property type="project" value="TreeGrafter"/>
</dbReference>
<dbReference type="InterPro" id="IPR029033">
    <property type="entry name" value="His_PPase_superfam"/>
</dbReference>
<feature type="binding site" evidence="2">
    <location>
        <begin position="115"/>
        <end position="118"/>
    </location>
    <ligand>
        <name>substrate</name>
    </ligand>
</feature>
<accession>A0A367XMP2</accession>
<dbReference type="CDD" id="cd07067">
    <property type="entry name" value="HP_PGM_like"/>
    <property type="match status" value="1"/>
</dbReference>
<dbReference type="InterPro" id="IPR013078">
    <property type="entry name" value="His_Pase_superF_clade-1"/>
</dbReference>
<gene>
    <name evidence="3" type="primary">SHB17_1</name>
    <name evidence="3" type="ORF">Cantr_04302</name>
</gene>
<evidence type="ECO:0000256" key="1">
    <source>
        <dbReference type="PIRSR" id="PIRSR613078-1"/>
    </source>
</evidence>
<dbReference type="SUPFAM" id="SSF53254">
    <property type="entry name" value="Phosphoglycerate mutase-like"/>
    <property type="match status" value="1"/>
</dbReference>
<dbReference type="SMART" id="SM00855">
    <property type="entry name" value="PGAM"/>
    <property type="match status" value="1"/>
</dbReference>
<name>A0A367XMP2_9ASCO</name>
<dbReference type="FunFam" id="3.40.50.1240:FF:000022">
    <property type="entry name" value="Phosphoglycerate mutase family protein"/>
    <property type="match status" value="1"/>
</dbReference>
<dbReference type="EMBL" id="QLNQ01000030">
    <property type="protein sequence ID" value="RCK54917.1"/>
    <property type="molecule type" value="Genomic_DNA"/>
</dbReference>
<dbReference type="InterPro" id="IPR050275">
    <property type="entry name" value="PGM_Phosphatase"/>
</dbReference>
<evidence type="ECO:0000313" key="4">
    <source>
        <dbReference type="Proteomes" id="UP000253472"/>
    </source>
</evidence>
<dbReference type="Proteomes" id="UP000253472">
    <property type="component" value="Unassembled WGS sequence"/>
</dbReference>
<feature type="active site" description="Tele-phosphohistidine intermediate" evidence="1">
    <location>
        <position position="27"/>
    </location>
</feature>